<evidence type="ECO:0000313" key="1">
    <source>
        <dbReference type="EMBL" id="MEX3594716.1"/>
    </source>
</evidence>
<evidence type="ECO:0000313" key="2">
    <source>
        <dbReference type="Proteomes" id="UP001558481"/>
    </source>
</evidence>
<accession>A0ABV3V204</accession>
<protein>
    <submittedName>
        <fullName evidence="1">Uncharacterized protein</fullName>
    </submittedName>
</protein>
<organism evidence="1 2">
    <name type="scientific">Kocuria carniphila</name>
    <dbReference type="NCBI Taxonomy" id="262208"/>
    <lineage>
        <taxon>Bacteria</taxon>
        <taxon>Bacillati</taxon>
        <taxon>Actinomycetota</taxon>
        <taxon>Actinomycetes</taxon>
        <taxon>Micrococcales</taxon>
        <taxon>Micrococcaceae</taxon>
        <taxon>Kocuria</taxon>
    </lineage>
</organism>
<keyword evidence="2" id="KW-1185">Reference proteome</keyword>
<proteinExistence type="predicted"/>
<gene>
    <name evidence="1" type="ORF">VVR66_08325</name>
</gene>
<sequence>MSLAITQLAGLVHETEAGFLADDKQALLQEWLIDYEGPNGQGFGWYSLNPVVEQTEQAVKVAALYDVDPLITGDVAADKTAPWKLPSVGRIYVKNPIDLAGDGFVPAPLVEATLVTCVPQDPTIWKLVDVAHGMTSSDVPLADPVIVYWDVLHGEDVDSLEAAQKLARNITG</sequence>
<reference evidence="1 2" key="1">
    <citation type="journal article" date="2024" name="Fungal Genet. Biol.">
        <title>The porcine skin microbiome exhibits broad fungal antagonism.</title>
        <authorList>
            <person name="De La Cruz K.F."/>
            <person name="Townsend E.C."/>
            <person name="Alex Cheong J.Z."/>
            <person name="Salamzade R."/>
            <person name="Liu A."/>
            <person name="Sandstrom S."/>
            <person name="Davila E."/>
            <person name="Huang L."/>
            <person name="Xu K.H."/>
            <person name="Wu S.Y."/>
            <person name="Meudt J.J."/>
            <person name="Shanmuganayagam D."/>
            <person name="Gibson A.L.F."/>
            <person name="Kalan L.R."/>
        </authorList>
    </citation>
    <scope>NUCLEOTIDE SEQUENCE [LARGE SCALE GENOMIC DNA]</scope>
    <source>
        <strain evidence="1 2">LK2625</strain>
    </source>
</reference>
<dbReference type="EMBL" id="JAYWLU010000007">
    <property type="protein sequence ID" value="MEX3594716.1"/>
    <property type="molecule type" value="Genomic_DNA"/>
</dbReference>
<dbReference type="Proteomes" id="UP001558481">
    <property type="component" value="Unassembled WGS sequence"/>
</dbReference>
<dbReference type="RefSeq" id="WP_368629367.1">
    <property type="nucleotide sequence ID" value="NZ_JAYWLU010000007.1"/>
</dbReference>
<name>A0ABV3V204_9MICC</name>
<comment type="caution">
    <text evidence="1">The sequence shown here is derived from an EMBL/GenBank/DDBJ whole genome shotgun (WGS) entry which is preliminary data.</text>
</comment>